<accession>A0A916YXZ9</accession>
<proteinExistence type="predicted"/>
<comment type="caution">
    <text evidence="1">The sequence shown here is derived from an EMBL/GenBank/DDBJ whole genome shotgun (WGS) entry which is preliminary data.</text>
</comment>
<name>A0A916YXZ9_9BACT</name>
<dbReference type="EMBL" id="BMKK01000006">
    <property type="protein sequence ID" value="GGD66944.1"/>
    <property type="molecule type" value="Genomic_DNA"/>
</dbReference>
<organism evidence="1 2">
    <name type="scientific">Emticicia aquatilis</name>
    <dbReference type="NCBI Taxonomy" id="1537369"/>
    <lineage>
        <taxon>Bacteria</taxon>
        <taxon>Pseudomonadati</taxon>
        <taxon>Bacteroidota</taxon>
        <taxon>Cytophagia</taxon>
        <taxon>Cytophagales</taxon>
        <taxon>Leadbetterellaceae</taxon>
        <taxon>Emticicia</taxon>
    </lineage>
</organism>
<protein>
    <recommendedName>
        <fullName evidence="3">WbqC family protein</fullName>
    </recommendedName>
</protein>
<evidence type="ECO:0000313" key="1">
    <source>
        <dbReference type="EMBL" id="GGD66944.1"/>
    </source>
</evidence>
<sequence>MIKDIVKNRININSPLGQSDGSAGLVLGIMQPYVFPYIGYFQLIKAVNKFVVYDDVAFINKGWINRNNILVNGKASMFTIPLVGASQNRLIRDIEVDNLAAWSKKFLKTIEQSYKKAPFYKEGFEIVEHVFSLPVVSIAELATSSLKETCKYLGIKTEIVESSTIYNNQDLKAQGRILDICLQEKANHYINPIGGMAIYDKQLFADSEILLNFIKAKPIQYKQFNKDGASFVPWLSIIDLLMFCSVEELNEHLDKFELV</sequence>
<reference evidence="1" key="2">
    <citation type="submission" date="2020-09" db="EMBL/GenBank/DDBJ databases">
        <authorList>
            <person name="Sun Q."/>
            <person name="Zhou Y."/>
        </authorList>
    </citation>
    <scope>NUCLEOTIDE SEQUENCE</scope>
    <source>
        <strain evidence="1">CGMCC 1.15958</strain>
    </source>
</reference>
<gene>
    <name evidence="1" type="ORF">GCM10011514_33760</name>
</gene>
<evidence type="ECO:0008006" key="3">
    <source>
        <dbReference type="Google" id="ProtNLM"/>
    </source>
</evidence>
<evidence type="ECO:0000313" key="2">
    <source>
        <dbReference type="Proteomes" id="UP000609064"/>
    </source>
</evidence>
<dbReference type="Proteomes" id="UP000609064">
    <property type="component" value="Unassembled WGS sequence"/>
</dbReference>
<reference evidence="1" key="1">
    <citation type="journal article" date="2014" name="Int. J. Syst. Evol. Microbiol.">
        <title>Complete genome sequence of Corynebacterium casei LMG S-19264T (=DSM 44701T), isolated from a smear-ripened cheese.</title>
        <authorList>
            <consortium name="US DOE Joint Genome Institute (JGI-PGF)"/>
            <person name="Walter F."/>
            <person name="Albersmeier A."/>
            <person name="Kalinowski J."/>
            <person name="Ruckert C."/>
        </authorList>
    </citation>
    <scope>NUCLEOTIDE SEQUENCE</scope>
    <source>
        <strain evidence="1">CGMCC 1.15958</strain>
    </source>
</reference>
<dbReference type="InterPro" id="IPR014985">
    <property type="entry name" value="WbqC"/>
</dbReference>
<keyword evidence="2" id="KW-1185">Reference proteome</keyword>
<dbReference type="AlphaFoldDB" id="A0A916YXZ9"/>
<dbReference type="RefSeq" id="WP_188767573.1">
    <property type="nucleotide sequence ID" value="NZ_BMKK01000006.1"/>
</dbReference>
<dbReference type="Pfam" id="PF08889">
    <property type="entry name" value="WbqC"/>
    <property type="match status" value="1"/>
</dbReference>